<protein>
    <recommendedName>
        <fullName evidence="9">peptidoglycan glycosyltransferase</fullName>
        <ecNumber evidence="9">2.4.99.28</ecNumber>
    </recommendedName>
</protein>
<evidence type="ECO:0000256" key="8">
    <source>
        <dbReference type="ARBA" id="ARBA00023316"/>
    </source>
</evidence>
<dbReference type="Pfam" id="PF00905">
    <property type="entry name" value="Transpeptidase"/>
    <property type="match status" value="1"/>
</dbReference>
<accession>A0AAJ2U5Y1</accession>
<dbReference type="RefSeq" id="WP_323468158.1">
    <property type="nucleotide sequence ID" value="NZ_JAWJAY010000982.1"/>
</dbReference>
<sequence length="85" mass="9382">PGSTIKPLLYYAALEQGFTPSSMMRSEYTTFHFDDGSDYTPHNFNNKYANGEITLAQALAVSDNIYAVKTHLFLGEGALTETAKK</sequence>
<comment type="catalytic activity">
    <reaction evidence="10">
        <text>[GlcNAc-(1-&gt;4)-Mur2Ac(oyl-L-Ala-gamma-D-Glu-L-Lys-D-Ala-D-Ala)](n)-di-trans,octa-cis-undecaprenyl diphosphate + beta-D-GlcNAc-(1-&gt;4)-Mur2Ac(oyl-L-Ala-gamma-D-Glu-L-Lys-D-Ala-D-Ala)-di-trans,octa-cis-undecaprenyl diphosphate = [GlcNAc-(1-&gt;4)-Mur2Ac(oyl-L-Ala-gamma-D-Glu-L-Lys-D-Ala-D-Ala)](n+1)-di-trans,octa-cis-undecaprenyl diphosphate + di-trans,octa-cis-undecaprenyl diphosphate + H(+)</text>
        <dbReference type="Rhea" id="RHEA:23708"/>
        <dbReference type="Rhea" id="RHEA-COMP:9602"/>
        <dbReference type="Rhea" id="RHEA-COMP:9603"/>
        <dbReference type="ChEBI" id="CHEBI:15378"/>
        <dbReference type="ChEBI" id="CHEBI:58405"/>
        <dbReference type="ChEBI" id="CHEBI:60033"/>
        <dbReference type="ChEBI" id="CHEBI:78435"/>
        <dbReference type="EC" id="2.4.99.28"/>
    </reaction>
</comment>
<dbReference type="Proteomes" id="UP001285636">
    <property type="component" value="Unassembled WGS sequence"/>
</dbReference>
<feature type="domain" description="Penicillin-binding protein transpeptidase" evidence="11">
    <location>
        <begin position="1"/>
        <end position="85"/>
    </location>
</feature>
<evidence type="ECO:0000256" key="3">
    <source>
        <dbReference type="ARBA" id="ARBA00022676"/>
    </source>
</evidence>
<evidence type="ECO:0000256" key="4">
    <source>
        <dbReference type="ARBA" id="ARBA00022679"/>
    </source>
</evidence>
<feature type="non-terminal residue" evidence="12">
    <location>
        <position position="1"/>
    </location>
</feature>
<keyword evidence="5" id="KW-0133">Cell shape</keyword>
<evidence type="ECO:0000256" key="6">
    <source>
        <dbReference type="ARBA" id="ARBA00022984"/>
    </source>
</evidence>
<dbReference type="EC" id="2.4.99.28" evidence="9"/>
<dbReference type="AlphaFoldDB" id="A0AAJ2U5Y1"/>
<keyword evidence="8" id="KW-0961">Cell wall biogenesis/degradation</keyword>
<dbReference type="GO" id="GO:0009252">
    <property type="term" value="P:peptidoglycan biosynthetic process"/>
    <property type="evidence" value="ECO:0007669"/>
    <property type="project" value="UniProtKB-KW"/>
</dbReference>
<dbReference type="PANTHER" id="PTHR32282">
    <property type="entry name" value="BINDING PROTEIN TRANSPEPTIDASE, PUTATIVE-RELATED"/>
    <property type="match status" value="1"/>
</dbReference>
<dbReference type="GO" id="GO:0071555">
    <property type="term" value="P:cell wall organization"/>
    <property type="evidence" value="ECO:0007669"/>
    <property type="project" value="UniProtKB-KW"/>
</dbReference>
<comment type="subcellular location">
    <subcellularLocation>
        <location evidence="1">Membrane</location>
    </subcellularLocation>
</comment>
<dbReference type="GO" id="GO:0008360">
    <property type="term" value="P:regulation of cell shape"/>
    <property type="evidence" value="ECO:0007669"/>
    <property type="project" value="UniProtKB-KW"/>
</dbReference>
<evidence type="ECO:0000256" key="2">
    <source>
        <dbReference type="ARBA" id="ARBA00022475"/>
    </source>
</evidence>
<comment type="caution">
    <text evidence="12">The sequence shown here is derived from an EMBL/GenBank/DDBJ whole genome shotgun (WGS) entry which is preliminary data.</text>
</comment>
<evidence type="ECO:0000259" key="11">
    <source>
        <dbReference type="Pfam" id="PF00905"/>
    </source>
</evidence>
<dbReference type="SUPFAM" id="SSF56601">
    <property type="entry name" value="beta-lactamase/transpeptidase-like"/>
    <property type="match status" value="1"/>
</dbReference>
<keyword evidence="6" id="KW-0573">Peptidoglycan synthesis</keyword>
<proteinExistence type="predicted"/>
<evidence type="ECO:0000313" key="12">
    <source>
        <dbReference type="EMBL" id="MDV2888136.1"/>
    </source>
</evidence>
<evidence type="ECO:0000256" key="1">
    <source>
        <dbReference type="ARBA" id="ARBA00004370"/>
    </source>
</evidence>
<dbReference type="GO" id="GO:0008955">
    <property type="term" value="F:peptidoglycan glycosyltransferase activity"/>
    <property type="evidence" value="ECO:0007669"/>
    <property type="project" value="UniProtKB-EC"/>
</dbReference>
<keyword evidence="3" id="KW-0328">Glycosyltransferase</keyword>
<organism evidence="12 13">
    <name type="scientific">Alkalihalophilus pseudofirmus</name>
    <name type="common">Bacillus pseudofirmus</name>
    <dbReference type="NCBI Taxonomy" id="79885"/>
    <lineage>
        <taxon>Bacteria</taxon>
        <taxon>Bacillati</taxon>
        <taxon>Bacillota</taxon>
        <taxon>Bacilli</taxon>
        <taxon>Bacillales</taxon>
        <taxon>Bacillaceae</taxon>
        <taxon>Alkalihalophilus</taxon>
    </lineage>
</organism>
<dbReference type="EMBL" id="JAWJAY010000982">
    <property type="protein sequence ID" value="MDV2888136.1"/>
    <property type="molecule type" value="Genomic_DNA"/>
</dbReference>
<gene>
    <name evidence="12" type="ORF">RYX45_23520</name>
</gene>
<feature type="non-terminal residue" evidence="12">
    <location>
        <position position="85"/>
    </location>
</feature>
<name>A0AAJ2U5Y1_ALKPS</name>
<dbReference type="InterPro" id="IPR012338">
    <property type="entry name" value="Beta-lactam/transpept-like"/>
</dbReference>
<evidence type="ECO:0000256" key="10">
    <source>
        <dbReference type="ARBA" id="ARBA00049902"/>
    </source>
</evidence>
<evidence type="ECO:0000256" key="7">
    <source>
        <dbReference type="ARBA" id="ARBA00023136"/>
    </source>
</evidence>
<dbReference type="PANTHER" id="PTHR32282:SF11">
    <property type="entry name" value="PENICILLIN-BINDING PROTEIN 1B"/>
    <property type="match status" value="1"/>
</dbReference>
<keyword evidence="4" id="KW-0808">Transferase</keyword>
<dbReference type="Gene3D" id="3.40.710.10">
    <property type="entry name" value="DD-peptidase/beta-lactamase superfamily"/>
    <property type="match status" value="1"/>
</dbReference>
<evidence type="ECO:0000256" key="5">
    <source>
        <dbReference type="ARBA" id="ARBA00022960"/>
    </source>
</evidence>
<dbReference type="InterPro" id="IPR050396">
    <property type="entry name" value="Glycosyltr_51/Transpeptidase"/>
</dbReference>
<reference evidence="12" key="1">
    <citation type="submission" date="2023-10" db="EMBL/GenBank/DDBJ databases">
        <title>Screening of Alkalihalophilus pseudofirmusBZ-TG-HK211 and Its Alleviation of Salt Stress on Rapeseed Growth.</title>
        <authorList>
            <person name="Zhao B."/>
            <person name="Guo T."/>
        </authorList>
    </citation>
    <scope>NUCLEOTIDE SEQUENCE</scope>
    <source>
        <strain evidence="12">BZ-TG-HK211</strain>
    </source>
</reference>
<dbReference type="GO" id="GO:0030288">
    <property type="term" value="C:outer membrane-bounded periplasmic space"/>
    <property type="evidence" value="ECO:0007669"/>
    <property type="project" value="TreeGrafter"/>
</dbReference>
<dbReference type="GO" id="GO:0008658">
    <property type="term" value="F:penicillin binding"/>
    <property type="evidence" value="ECO:0007669"/>
    <property type="project" value="InterPro"/>
</dbReference>
<evidence type="ECO:0000256" key="9">
    <source>
        <dbReference type="ARBA" id="ARBA00044770"/>
    </source>
</evidence>
<keyword evidence="7" id="KW-0472">Membrane</keyword>
<dbReference type="GO" id="GO:0016020">
    <property type="term" value="C:membrane"/>
    <property type="evidence" value="ECO:0007669"/>
    <property type="project" value="UniProtKB-SubCell"/>
</dbReference>
<keyword evidence="2" id="KW-1003">Cell membrane</keyword>
<dbReference type="InterPro" id="IPR001460">
    <property type="entry name" value="PCN-bd_Tpept"/>
</dbReference>
<evidence type="ECO:0000313" key="13">
    <source>
        <dbReference type="Proteomes" id="UP001285636"/>
    </source>
</evidence>